<reference evidence="1" key="1">
    <citation type="submission" date="2022-11" db="EMBL/GenBank/DDBJ databases">
        <authorList>
            <person name="Hyden B.L."/>
            <person name="Feng K."/>
            <person name="Yates T."/>
            <person name="Jawdy S."/>
            <person name="Smart L.B."/>
            <person name="Muchero W."/>
        </authorList>
    </citation>
    <scope>NUCLEOTIDE SEQUENCE</scope>
    <source>
        <tissue evidence="1">Shoot tip</tissue>
    </source>
</reference>
<reference evidence="1" key="2">
    <citation type="journal article" date="2023" name="Int. J. Mol. Sci.">
        <title>De Novo Assembly and Annotation of 11 Diverse Shrub Willow (Salix) Genomes Reveals Novel Gene Organization in Sex-Linked Regions.</title>
        <authorList>
            <person name="Hyden B."/>
            <person name="Feng K."/>
            <person name="Yates T.B."/>
            <person name="Jawdy S."/>
            <person name="Cereghino C."/>
            <person name="Smart L.B."/>
            <person name="Muchero W."/>
        </authorList>
    </citation>
    <scope>NUCLEOTIDE SEQUENCE</scope>
    <source>
        <tissue evidence="1">Shoot tip</tissue>
    </source>
</reference>
<name>A0A9Q0V997_SALPP</name>
<comment type="caution">
    <text evidence="1">The sequence shown here is derived from an EMBL/GenBank/DDBJ whole genome shotgun (WGS) entry which is preliminary data.</text>
</comment>
<gene>
    <name evidence="1" type="ORF">OIU79_030380</name>
</gene>
<evidence type="ECO:0000313" key="1">
    <source>
        <dbReference type="EMBL" id="KAJ6744051.1"/>
    </source>
</evidence>
<dbReference type="EMBL" id="JAPFFK010000009">
    <property type="protein sequence ID" value="KAJ6744051.1"/>
    <property type="molecule type" value="Genomic_DNA"/>
</dbReference>
<dbReference type="AlphaFoldDB" id="A0A9Q0V997"/>
<accession>A0A9Q0V997</accession>
<organism evidence="1 2">
    <name type="scientific">Salix purpurea</name>
    <name type="common">Purple osier willow</name>
    <dbReference type="NCBI Taxonomy" id="77065"/>
    <lineage>
        <taxon>Eukaryota</taxon>
        <taxon>Viridiplantae</taxon>
        <taxon>Streptophyta</taxon>
        <taxon>Embryophyta</taxon>
        <taxon>Tracheophyta</taxon>
        <taxon>Spermatophyta</taxon>
        <taxon>Magnoliopsida</taxon>
        <taxon>eudicotyledons</taxon>
        <taxon>Gunneridae</taxon>
        <taxon>Pentapetalae</taxon>
        <taxon>rosids</taxon>
        <taxon>fabids</taxon>
        <taxon>Malpighiales</taxon>
        <taxon>Salicaceae</taxon>
        <taxon>Saliceae</taxon>
        <taxon>Salix</taxon>
    </lineage>
</organism>
<sequence>MVRRRGPQPVSLQKHLLVGQVVDNSLRCTPPGAPRVKELLMASGIDHGAWVCQLSVHRIETAPATATWRRPWRSWK</sequence>
<dbReference type="Proteomes" id="UP001151532">
    <property type="component" value="Chromosome 19"/>
</dbReference>
<keyword evidence="2" id="KW-1185">Reference proteome</keyword>
<proteinExistence type="predicted"/>
<protein>
    <submittedName>
        <fullName evidence="1">Uncharacterized protein</fullName>
    </submittedName>
</protein>
<evidence type="ECO:0000313" key="2">
    <source>
        <dbReference type="Proteomes" id="UP001151532"/>
    </source>
</evidence>